<protein>
    <submittedName>
        <fullName evidence="1">Uncharacterized protein</fullName>
    </submittedName>
</protein>
<sequence length="228" mass="25993">MSIARGIYNIDQVHDILRYRCPQALAKFPNPKVFYIRPDTQGDGHPELRIGCCMDKDRKTKEYLWMKETTDDPPAPLYFTTKHGEIRPVSGTKVFAGFIGEGVFGKIYKDGLTHGAIATHSLFKYVMLICGYKDVWNDRLDFPETIAEQEKGDLRGLSIALRNIARRMPDVQKKKVEEAVVEDDAKVILADGGTKKRVRETEEEDEVEDAKVVKKKQCFDYDCEHCGT</sequence>
<organism evidence="1 2">
    <name type="scientific">Setomelanomma holmii</name>
    <dbReference type="NCBI Taxonomy" id="210430"/>
    <lineage>
        <taxon>Eukaryota</taxon>
        <taxon>Fungi</taxon>
        <taxon>Dikarya</taxon>
        <taxon>Ascomycota</taxon>
        <taxon>Pezizomycotina</taxon>
        <taxon>Dothideomycetes</taxon>
        <taxon>Pleosporomycetidae</taxon>
        <taxon>Pleosporales</taxon>
        <taxon>Pleosporineae</taxon>
        <taxon>Phaeosphaeriaceae</taxon>
        <taxon>Setomelanomma</taxon>
    </lineage>
</organism>
<reference evidence="1" key="1">
    <citation type="journal article" date="2020" name="Stud. Mycol.">
        <title>101 Dothideomycetes genomes: a test case for predicting lifestyles and emergence of pathogens.</title>
        <authorList>
            <person name="Haridas S."/>
            <person name="Albert R."/>
            <person name="Binder M."/>
            <person name="Bloem J."/>
            <person name="Labutti K."/>
            <person name="Salamov A."/>
            <person name="Andreopoulos B."/>
            <person name="Baker S."/>
            <person name="Barry K."/>
            <person name="Bills G."/>
            <person name="Bluhm B."/>
            <person name="Cannon C."/>
            <person name="Castanera R."/>
            <person name="Culley D."/>
            <person name="Daum C."/>
            <person name="Ezra D."/>
            <person name="Gonzalez J."/>
            <person name="Henrissat B."/>
            <person name="Kuo A."/>
            <person name="Liang C."/>
            <person name="Lipzen A."/>
            <person name="Lutzoni F."/>
            <person name="Magnuson J."/>
            <person name="Mondo S."/>
            <person name="Nolan M."/>
            <person name="Ohm R."/>
            <person name="Pangilinan J."/>
            <person name="Park H.-J."/>
            <person name="Ramirez L."/>
            <person name="Alfaro M."/>
            <person name="Sun H."/>
            <person name="Tritt A."/>
            <person name="Yoshinaga Y."/>
            <person name="Zwiers L.-H."/>
            <person name="Turgeon B."/>
            <person name="Goodwin S."/>
            <person name="Spatafora J."/>
            <person name="Crous P."/>
            <person name="Grigoriev I."/>
        </authorList>
    </citation>
    <scope>NUCLEOTIDE SEQUENCE</scope>
    <source>
        <strain evidence="1">CBS 110217</strain>
    </source>
</reference>
<comment type="caution">
    <text evidence="1">The sequence shown here is derived from an EMBL/GenBank/DDBJ whole genome shotgun (WGS) entry which is preliminary data.</text>
</comment>
<accession>A0A9P4LPH2</accession>
<keyword evidence="2" id="KW-1185">Reference proteome</keyword>
<evidence type="ECO:0000313" key="2">
    <source>
        <dbReference type="Proteomes" id="UP000799777"/>
    </source>
</evidence>
<evidence type="ECO:0000313" key="1">
    <source>
        <dbReference type="EMBL" id="KAF2033168.1"/>
    </source>
</evidence>
<gene>
    <name evidence="1" type="ORF">EK21DRAFT_109302</name>
</gene>
<proteinExistence type="predicted"/>
<dbReference type="AlphaFoldDB" id="A0A9P4LPH2"/>
<dbReference type="EMBL" id="ML978168">
    <property type="protein sequence ID" value="KAF2033168.1"/>
    <property type="molecule type" value="Genomic_DNA"/>
</dbReference>
<dbReference type="Proteomes" id="UP000799777">
    <property type="component" value="Unassembled WGS sequence"/>
</dbReference>
<name>A0A9P4LPH2_9PLEO</name>
<dbReference type="OrthoDB" id="10310868at2759"/>